<evidence type="ECO:0000313" key="5">
    <source>
        <dbReference type="Proteomes" id="UP000823865"/>
    </source>
</evidence>
<reference evidence="4" key="1">
    <citation type="journal article" date="2021" name="PeerJ">
        <title>Extensive microbial diversity within the chicken gut microbiome revealed by metagenomics and culture.</title>
        <authorList>
            <person name="Gilroy R."/>
            <person name="Ravi A."/>
            <person name="Getino M."/>
            <person name="Pursley I."/>
            <person name="Horton D.L."/>
            <person name="Alikhan N.F."/>
            <person name="Baker D."/>
            <person name="Gharbi K."/>
            <person name="Hall N."/>
            <person name="Watson M."/>
            <person name="Adriaenssens E.M."/>
            <person name="Foster-Nyarko E."/>
            <person name="Jarju S."/>
            <person name="Secka A."/>
            <person name="Antonio M."/>
            <person name="Oren A."/>
            <person name="Chaudhuri R.R."/>
            <person name="La Ragione R."/>
            <person name="Hildebrand F."/>
            <person name="Pallen M.J."/>
        </authorList>
    </citation>
    <scope>NUCLEOTIDE SEQUENCE</scope>
    <source>
        <strain evidence="4">G3-2149</strain>
    </source>
</reference>
<feature type="domain" description="Minor fimbrium subunit Mfa1 C-terminal" evidence="3">
    <location>
        <begin position="435"/>
        <end position="509"/>
    </location>
</feature>
<dbReference type="InterPro" id="IPR029140">
    <property type="entry name" value="Mfa1_C"/>
</dbReference>
<dbReference type="Pfam" id="PF15495">
    <property type="entry name" value="Fimbrillin_C"/>
    <property type="match status" value="1"/>
</dbReference>
<dbReference type="AlphaFoldDB" id="A0A9E2P1B0"/>
<dbReference type="EMBL" id="JAHLFU010000067">
    <property type="protein sequence ID" value="MBU3852906.1"/>
    <property type="molecule type" value="Genomic_DNA"/>
</dbReference>
<protein>
    <submittedName>
        <fullName evidence="4">Mfa1 family fimbria major subunit</fullName>
    </submittedName>
</protein>
<proteinExistence type="predicted"/>
<dbReference type="GO" id="GO:0009418">
    <property type="term" value="C:pilus shaft"/>
    <property type="evidence" value="ECO:0007669"/>
    <property type="project" value="InterPro"/>
</dbReference>
<evidence type="ECO:0000259" key="3">
    <source>
        <dbReference type="Pfam" id="PF15495"/>
    </source>
</evidence>
<sequence length="514" mass="57396">MKQPRLTYLFLTFLLALLSASCKKDSLPAPAAEEEESGSGVYVSVVVNTEGGNSSRADGATDDYNPTGGENGDGNQAGEGEENMVHDLNVFFFQGEVDENTGERLGINSTDNPSIVCRLYFDQLLQTSASSNGIDAVWQSPVQEVTDILQIGLTYDVLVIANAGDLRTQNLNTLNTLRDYQVANPITNNNTYFLMASEKDASVKIQASTKNNPITVSVDVERMTARVDCAWEEEYTVEKKAPNAGGNQGDDKVKILGAALVNRYRSNTYAFKRVTDGTDLDNPIIDYLGLEKTTADGIASNYVLDPKTIDGKNNNDYTYYYTEYANWGNEDFINVYLDKTVSSETGGTFYYRLNYVCENINRSGGLSTINDRKEWQERYVTGIMYKAQYIPRGFEGGTFYRYNGWLYEFDDITGPNGPFPDYSETQLELAPNVETFKDGICYYIYWIRHAADDVDDVISPMEYAIVRNNIYQLDVVSVSGLGSSQPENVEEHEITIHFKVKSWNDVSVTVPSFD</sequence>
<evidence type="ECO:0000256" key="2">
    <source>
        <dbReference type="SAM" id="SignalP"/>
    </source>
</evidence>
<evidence type="ECO:0000313" key="4">
    <source>
        <dbReference type="EMBL" id="MBU3852906.1"/>
    </source>
</evidence>
<feature type="region of interest" description="Disordered" evidence="1">
    <location>
        <begin position="50"/>
        <end position="80"/>
    </location>
</feature>
<dbReference type="Proteomes" id="UP000823865">
    <property type="component" value="Unassembled WGS sequence"/>
</dbReference>
<feature type="chain" id="PRO_5039524223" evidence="2">
    <location>
        <begin position="32"/>
        <end position="514"/>
    </location>
</feature>
<feature type="signal peptide" evidence="2">
    <location>
        <begin position="1"/>
        <end position="31"/>
    </location>
</feature>
<reference evidence="4" key="2">
    <citation type="submission" date="2021-04" db="EMBL/GenBank/DDBJ databases">
        <authorList>
            <person name="Gilroy R."/>
        </authorList>
    </citation>
    <scope>NUCLEOTIDE SEQUENCE</scope>
    <source>
        <strain evidence="4">G3-2149</strain>
    </source>
</reference>
<gene>
    <name evidence="4" type="ORF">H9789_03615</name>
</gene>
<dbReference type="Gene3D" id="2.60.40.2580">
    <property type="match status" value="1"/>
</dbReference>
<comment type="caution">
    <text evidence="4">The sequence shown here is derived from an EMBL/GenBank/DDBJ whole genome shotgun (WGS) entry which is preliminary data.</text>
</comment>
<dbReference type="NCBIfam" id="NF038041">
    <property type="entry name" value="fim_Mfa1_fam"/>
    <property type="match status" value="1"/>
</dbReference>
<dbReference type="PROSITE" id="PS51257">
    <property type="entry name" value="PROKAR_LIPOPROTEIN"/>
    <property type="match status" value="1"/>
</dbReference>
<accession>A0A9E2P1B0</accession>
<dbReference type="Gene3D" id="2.60.40.3690">
    <property type="match status" value="1"/>
</dbReference>
<dbReference type="InterPro" id="IPR047786">
    <property type="entry name" value="Mfa1_fim"/>
</dbReference>
<evidence type="ECO:0000256" key="1">
    <source>
        <dbReference type="SAM" id="MobiDB-lite"/>
    </source>
</evidence>
<organism evidence="4 5">
    <name type="scientific">Candidatus Paraprevotella stercoravium</name>
    <dbReference type="NCBI Taxonomy" id="2838725"/>
    <lineage>
        <taxon>Bacteria</taxon>
        <taxon>Pseudomonadati</taxon>
        <taxon>Bacteroidota</taxon>
        <taxon>Bacteroidia</taxon>
        <taxon>Bacteroidales</taxon>
        <taxon>Prevotellaceae</taxon>
        <taxon>Paraprevotella</taxon>
    </lineage>
</organism>
<keyword evidence="2" id="KW-0732">Signal</keyword>
<name>A0A9E2P1B0_9BACT</name>